<keyword evidence="2" id="KW-0238">DNA-binding</keyword>
<evidence type="ECO:0000313" key="5">
    <source>
        <dbReference type="EMBL" id="KOF04290.1"/>
    </source>
</evidence>
<dbReference type="CDD" id="cd07377">
    <property type="entry name" value="WHTH_GntR"/>
    <property type="match status" value="1"/>
</dbReference>
<dbReference type="SUPFAM" id="SSF46785">
    <property type="entry name" value="Winged helix' DNA-binding domain"/>
    <property type="match status" value="1"/>
</dbReference>
<dbReference type="EMBL" id="JSVA01000003">
    <property type="protein sequence ID" value="KOF04290.1"/>
    <property type="molecule type" value="Genomic_DNA"/>
</dbReference>
<dbReference type="GO" id="GO:0003700">
    <property type="term" value="F:DNA-binding transcription factor activity"/>
    <property type="evidence" value="ECO:0007669"/>
    <property type="project" value="InterPro"/>
</dbReference>
<keyword evidence="3" id="KW-0804">Transcription</keyword>
<reference evidence="6" key="1">
    <citation type="submission" date="2014-11" db="EMBL/GenBank/DDBJ databases">
        <title>Genome sequencing of Roseivirga sp. D-25.</title>
        <authorList>
            <person name="Selvaratnam C."/>
            <person name="Thevarajoo S."/>
            <person name="Goh K.M."/>
            <person name="Eee R."/>
            <person name="Chan K.-G."/>
            <person name="Chong C.S."/>
        </authorList>
    </citation>
    <scope>NUCLEOTIDE SEQUENCE [LARGE SCALE GENOMIC DNA]</scope>
    <source>
        <strain evidence="6">D-25</strain>
    </source>
</reference>
<proteinExistence type="predicted"/>
<keyword evidence="1" id="KW-0805">Transcription regulation</keyword>
<dbReference type="Gene3D" id="1.10.287.100">
    <property type="match status" value="1"/>
</dbReference>
<comment type="caution">
    <text evidence="5">The sequence shown here is derived from an EMBL/GenBank/DDBJ whole genome shotgun (WGS) entry which is preliminary data.</text>
</comment>
<dbReference type="InterPro" id="IPR036390">
    <property type="entry name" value="WH_DNA-bd_sf"/>
</dbReference>
<dbReference type="AlphaFoldDB" id="A0A0L8APY4"/>
<name>A0A0L8APY4_9BACT</name>
<evidence type="ECO:0000256" key="1">
    <source>
        <dbReference type="ARBA" id="ARBA00023015"/>
    </source>
</evidence>
<dbReference type="PANTHER" id="PTHR38445">
    <property type="entry name" value="HTH-TYPE TRANSCRIPTIONAL REPRESSOR YTRA"/>
    <property type="match status" value="1"/>
</dbReference>
<dbReference type="RefSeq" id="WP_053221995.1">
    <property type="nucleotide sequence ID" value="NZ_JSVA01000003.1"/>
</dbReference>
<dbReference type="OrthoDB" id="362473at2"/>
<evidence type="ECO:0000256" key="2">
    <source>
        <dbReference type="ARBA" id="ARBA00023125"/>
    </source>
</evidence>
<dbReference type="SMART" id="SM00345">
    <property type="entry name" value="HTH_GNTR"/>
    <property type="match status" value="1"/>
</dbReference>
<dbReference type="PATRIC" id="fig|1566026.4.peg.2071"/>
<dbReference type="InterPro" id="IPR036388">
    <property type="entry name" value="WH-like_DNA-bd_sf"/>
</dbReference>
<sequence length="119" mass="13923">MEFEVNKSIFLQIADIMLSMIIRKQWKEDERIPSVRDLAVELEVNPNTVMRAYTHLQESEIIYNKRGVGYFVEKNGCAKAKGLKKAEFLTQDLPQIFHKMDVLDMSIDEIVELFNNRKS</sequence>
<evidence type="ECO:0000259" key="4">
    <source>
        <dbReference type="PROSITE" id="PS50949"/>
    </source>
</evidence>
<evidence type="ECO:0000256" key="3">
    <source>
        <dbReference type="ARBA" id="ARBA00023163"/>
    </source>
</evidence>
<dbReference type="Gene3D" id="1.10.10.10">
    <property type="entry name" value="Winged helix-like DNA-binding domain superfamily/Winged helix DNA-binding domain"/>
    <property type="match status" value="1"/>
</dbReference>
<organism evidence="5 6">
    <name type="scientific">Roseivirga seohaensis subsp. aquiponti</name>
    <dbReference type="NCBI Taxonomy" id="1566026"/>
    <lineage>
        <taxon>Bacteria</taxon>
        <taxon>Pseudomonadati</taxon>
        <taxon>Bacteroidota</taxon>
        <taxon>Cytophagia</taxon>
        <taxon>Cytophagales</taxon>
        <taxon>Roseivirgaceae</taxon>
        <taxon>Roseivirga</taxon>
    </lineage>
</organism>
<dbReference type="InterPro" id="IPR000524">
    <property type="entry name" value="Tscrpt_reg_HTH_GntR"/>
</dbReference>
<evidence type="ECO:0000313" key="6">
    <source>
        <dbReference type="Proteomes" id="UP000036908"/>
    </source>
</evidence>
<accession>A0A0L8APY4</accession>
<protein>
    <submittedName>
        <fullName evidence="5">GntR family transcriptional regulator</fullName>
    </submittedName>
</protein>
<dbReference type="Proteomes" id="UP000036908">
    <property type="component" value="Unassembled WGS sequence"/>
</dbReference>
<dbReference type="Pfam" id="PF00392">
    <property type="entry name" value="GntR"/>
    <property type="match status" value="1"/>
</dbReference>
<dbReference type="GO" id="GO:0003677">
    <property type="term" value="F:DNA binding"/>
    <property type="evidence" value="ECO:0007669"/>
    <property type="project" value="UniProtKB-KW"/>
</dbReference>
<feature type="domain" description="HTH gntR-type" evidence="4">
    <location>
        <begin position="7"/>
        <end position="75"/>
    </location>
</feature>
<gene>
    <name evidence="5" type="ORF">OB69_01855</name>
</gene>
<dbReference type="PROSITE" id="PS50949">
    <property type="entry name" value="HTH_GNTR"/>
    <property type="match status" value="1"/>
</dbReference>
<keyword evidence="6" id="KW-1185">Reference proteome</keyword>
<dbReference type="PANTHER" id="PTHR38445:SF10">
    <property type="entry name" value="GNTR-FAMILY TRANSCRIPTIONAL REGULATOR"/>
    <property type="match status" value="1"/>
</dbReference>